<keyword evidence="4" id="KW-0804">Transcription</keyword>
<dbReference type="EMBL" id="VAHF01000002">
    <property type="protein sequence ID" value="TXG71257.1"/>
    <property type="molecule type" value="Genomic_DNA"/>
</dbReference>
<gene>
    <name evidence="7" type="ORF">EZV62_006192</name>
</gene>
<keyword evidence="2" id="KW-0805">Transcription regulation</keyword>
<feature type="domain" description="TF-B3" evidence="6">
    <location>
        <begin position="106"/>
        <end position="207"/>
    </location>
</feature>
<accession>A0A5C7IPE7</accession>
<dbReference type="GO" id="GO:0003677">
    <property type="term" value="F:DNA binding"/>
    <property type="evidence" value="ECO:0007669"/>
    <property type="project" value="UniProtKB-KW"/>
</dbReference>
<keyword evidence="3" id="KW-0238">DNA-binding</keyword>
<evidence type="ECO:0000256" key="4">
    <source>
        <dbReference type="ARBA" id="ARBA00023163"/>
    </source>
</evidence>
<dbReference type="Pfam" id="PF02362">
    <property type="entry name" value="B3"/>
    <property type="match status" value="1"/>
</dbReference>
<comment type="caution">
    <text evidence="7">The sequence shown here is derived from an EMBL/GenBank/DDBJ whole genome shotgun (WGS) entry which is preliminary data.</text>
</comment>
<evidence type="ECO:0000256" key="5">
    <source>
        <dbReference type="ARBA" id="ARBA00023242"/>
    </source>
</evidence>
<evidence type="ECO:0000256" key="2">
    <source>
        <dbReference type="ARBA" id="ARBA00023015"/>
    </source>
</evidence>
<dbReference type="OrthoDB" id="9982946at2759"/>
<keyword evidence="8" id="KW-1185">Reference proteome</keyword>
<keyword evidence="5" id="KW-0539">Nucleus</keyword>
<dbReference type="Gene3D" id="2.40.330.10">
    <property type="entry name" value="DNA-binding pseudobarrel domain"/>
    <property type="match status" value="1"/>
</dbReference>
<dbReference type="CDD" id="cd10017">
    <property type="entry name" value="B3_DNA"/>
    <property type="match status" value="1"/>
</dbReference>
<protein>
    <recommendedName>
        <fullName evidence="6">TF-B3 domain-containing protein</fullName>
    </recommendedName>
</protein>
<dbReference type="AlphaFoldDB" id="A0A5C7IPE7"/>
<dbReference type="InterPro" id="IPR003340">
    <property type="entry name" value="B3_DNA-bd"/>
</dbReference>
<dbReference type="GO" id="GO:0005634">
    <property type="term" value="C:nucleus"/>
    <property type="evidence" value="ECO:0007669"/>
    <property type="project" value="UniProtKB-SubCell"/>
</dbReference>
<dbReference type="InterPro" id="IPR015300">
    <property type="entry name" value="DNA-bd_pseudobarrel_sf"/>
</dbReference>
<dbReference type="PROSITE" id="PS50863">
    <property type="entry name" value="B3"/>
    <property type="match status" value="1"/>
</dbReference>
<evidence type="ECO:0000259" key="6">
    <source>
        <dbReference type="PROSITE" id="PS50863"/>
    </source>
</evidence>
<proteinExistence type="predicted"/>
<name>A0A5C7IPE7_9ROSI</name>
<sequence length="221" mass="24751">MKENSFLSPDVNLQELDDLTKPVDQESIKVTTDDFFNALGEIIPALGASTDDLQHCSFPHSISLAYSYQPLYLITTSQPFVFLLLHFLIFGYPTLVISSWNTNGIVIFSQNLKPTDISARLAIPIDALEHINMPEGDNNVYPKDSDGKDWRFRCYTRPTGHPKPAFTTGWPGFVRAKGIQIGDKVVTFSKLKDEAGGEPQYRIHATRAIRLRGTQIVVPIK</sequence>
<reference evidence="8" key="1">
    <citation type="journal article" date="2019" name="Gigascience">
        <title>De novo genome assembly of the endangered Acer yangbiense, a plant species with extremely small populations endemic to Yunnan Province, China.</title>
        <authorList>
            <person name="Yang J."/>
            <person name="Wariss H.M."/>
            <person name="Tao L."/>
            <person name="Zhang R."/>
            <person name="Yun Q."/>
            <person name="Hollingsworth P."/>
            <person name="Dao Z."/>
            <person name="Luo G."/>
            <person name="Guo H."/>
            <person name="Ma Y."/>
            <person name="Sun W."/>
        </authorList>
    </citation>
    <scope>NUCLEOTIDE SEQUENCE [LARGE SCALE GENOMIC DNA]</scope>
    <source>
        <strain evidence="8">cv. Malutang</strain>
    </source>
</reference>
<dbReference type="SMART" id="SM01019">
    <property type="entry name" value="B3"/>
    <property type="match status" value="1"/>
</dbReference>
<evidence type="ECO:0000313" key="7">
    <source>
        <dbReference type="EMBL" id="TXG71257.1"/>
    </source>
</evidence>
<evidence type="ECO:0000313" key="8">
    <source>
        <dbReference type="Proteomes" id="UP000323000"/>
    </source>
</evidence>
<evidence type="ECO:0000256" key="3">
    <source>
        <dbReference type="ARBA" id="ARBA00023125"/>
    </source>
</evidence>
<evidence type="ECO:0000256" key="1">
    <source>
        <dbReference type="ARBA" id="ARBA00004123"/>
    </source>
</evidence>
<dbReference type="SUPFAM" id="SSF101936">
    <property type="entry name" value="DNA-binding pseudobarrel domain"/>
    <property type="match status" value="1"/>
</dbReference>
<organism evidence="7 8">
    <name type="scientific">Acer yangbiense</name>
    <dbReference type="NCBI Taxonomy" id="1000413"/>
    <lineage>
        <taxon>Eukaryota</taxon>
        <taxon>Viridiplantae</taxon>
        <taxon>Streptophyta</taxon>
        <taxon>Embryophyta</taxon>
        <taxon>Tracheophyta</taxon>
        <taxon>Spermatophyta</taxon>
        <taxon>Magnoliopsida</taxon>
        <taxon>eudicotyledons</taxon>
        <taxon>Gunneridae</taxon>
        <taxon>Pentapetalae</taxon>
        <taxon>rosids</taxon>
        <taxon>malvids</taxon>
        <taxon>Sapindales</taxon>
        <taxon>Sapindaceae</taxon>
        <taxon>Hippocastanoideae</taxon>
        <taxon>Acereae</taxon>
        <taxon>Acer</taxon>
    </lineage>
</organism>
<dbReference type="Proteomes" id="UP000323000">
    <property type="component" value="Chromosome 2"/>
</dbReference>
<comment type="subcellular location">
    <subcellularLocation>
        <location evidence="1">Nucleus</location>
    </subcellularLocation>
</comment>